<dbReference type="NCBIfam" id="TIGR01599">
    <property type="entry name" value="PYST-A"/>
    <property type="match status" value="1"/>
</dbReference>
<dbReference type="EMBL" id="LR865374">
    <property type="protein sequence ID" value="CAD2097728.1"/>
    <property type="molecule type" value="Genomic_DNA"/>
</dbReference>
<accession>A0A6V7SGF8</accession>
<dbReference type="Proteomes" id="UP000515308">
    <property type="component" value="Chromosome PVLDE_12"/>
</dbReference>
<evidence type="ECO:0000313" key="3">
    <source>
        <dbReference type="Proteomes" id="UP000515308"/>
    </source>
</evidence>
<dbReference type="VEuPathDB" id="PlasmoDB:PVLDE_1200200"/>
<sequence length="287" mass="31542">MNKGYIKIALALLSVAGYMQNIAFASETAVATNSSNGQQLNLRSKQQTCSGPEEAKQAADVMAEALNLAKKHAEHTDDYKAYYAESGAIIHFKQLKHAEIGKLVFTVPNADSYADIVKMLWDQNAEKKLNDAFIGGITSQIYNENLALIQHLYKSPLWNVYYNALANKVELSEDETAIVLVSSDMNDHNPAKAIKGMHYVNPIVKSANSFKPDVNSAMEVRIGHAHKMYINLGAIFIKKEADGVKITQITSIEHAYIPNTSNPRGTLRNITASAMLNTTKIGNAIEN</sequence>
<evidence type="ECO:0000256" key="1">
    <source>
        <dbReference type="SAM" id="SignalP"/>
    </source>
</evidence>
<gene>
    <name evidence="2" type="ORF">PVLDE_1200200</name>
</gene>
<organism evidence="2 3">
    <name type="scientific">Plasmodium vinckei lentum</name>
    <dbReference type="NCBI Taxonomy" id="138297"/>
    <lineage>
        <taxon>Eukaryota</taxon>
        <taxon>Sar</taxon>
        <taxon>Alveolata</taxon>
        <taxon>Apicomplexa</taxon>
        <taxon>Aconoidasida</taxon>
        <taxon>Haemosporida</taxon>
        <taxon>Plasmodiidae</taxon>
        <taxon>Plasmodium</taxon>
        <taxon>Plasmodium (Vinckeia)</taxon>
    </lineage>
</organism>
<name>A0A6V7SGF8_PLAVN</name>
<keyword evidence="1" id="KW-0732">Signal</keyword>
<dbReference type="SUPFAM" id="SSF55961">
    <property type="entry name" value="Bet v1-like"/>
    <property type="match status" value="1"/>
</dbReference>
<protein>
    <submittedName>
        <fullName evidence="2">Fam-a protein</fullName>
    </submittedName>
</protein>
<reference evidence="2 3" key="1">
    <citation type="submission" date="2020-08" db="EMBL/GenBank/DDBJ databases">
        <authorList>
            <person name="Ramaprasad A."/>
        </authorList>
    </citation>
    <scope>NUCLEOTIDE SEQUENCE [LARGE SCALE GENOMIC DNA]</scope>
</reference>
<feature type="signal peptide" evidence="1">
    <location>
        <begin position="1"/>
        <end position="25"/>
    </location>
</feature>
<proteinExistence type="predicted"/>
<dbReference type="AlphaFoldDB" id="A0A6V7SGF8"/>
<feature type="chain" id="PRO_5027798121" evidence="1">
    <location>
        <begin position="26"/>
        <end position="287"/>
    </location>
</feature>
<dbReference type="InterPro" id="IPR006486">
    <property type="entry name" value="PYST_A"/>
</dbReference>
<evidence type="ECO:0000313" key="2">
    <source>
        <dbReference type="EMBL" id="CAD2097728.1"/>
    </source>
</evidence>